<gene>
    <name evidence="5" type="ORF">SAMN05216578_102150</name>
</gene>
<accession>A0A1I6AJF3</accession>
<evidence type="ECO:0000256" key="2">
    <source>
        <dbReference type="ARBA" id="ARBA00022676"/>
    </source>
</evidence>
<evidence type="ECO:0000259" key="4">
    <source>
        <dbReference type="Pfam" id="PF00535"/>
    </source>
</evidence>
<evidence type="ECO:0000313" key="6">
    <source>
        <dbReference type="Proteomes" id="UP000242815"/>
    </source>
</evidence>
<keyword evidence="3 5" id="KW-0808">Transferase</keyword>
<dbReference type="STRING" id="1002526.SAMN05216578_102150"/>
<dbReference type="RefSeq" id="WP_218149994.1">
    <property type="nucleotide sequence ID" value="NZ_FOYD01000002.1"/>
</dbReference>
<comment type="similarity">
    <text evidence="1">Belongs to the glycosyltransferase 2 family.</text>
</comment>
<evidence type="ECO:0000256" key="3">
    <source>
        <dbReference type="ARBA" id="ARBA00022679"/>
    </source>
</evidence>
<evidence type="ECO:0000256" key="1">
    <source>
        <dbReference type="ARBA" id="ARBA00006739"/>
    </source>
</evidence>
<sequence length="268" mass="30584">MLSVLLSVYKNERPEFLDHALTSIYDDQQLKPDQIVLVKDGILTPELESVVTAWQEKIGDVLAVVALRQNVGLGVALNEGLKYCKHELVARMDTDDVALPDRFAKQVEFMQASPDIVASSAILEEWDSGLQKKQGVRHLPLEPDAVLKFAKRRSPLSHPVAIFRKKIVLDYGGYPPLRKSQDYALWSLLLSKGHKLANLPDVLLKMRTGNEMLGRRGWDYFKQEYRLLKYQREIGFLSYSGFIVNVLLKGGLRVAPDFVKRWAYRFAR</sequence>
<dbReference type="EMBL" id="FOYD01000002">
    <property type="protein sequence ID" value="SFQ68810.1"/>
    <property type="molecule type" value="Genomic_DNA"/>
</dbReference>
<protein>
    <submittedName>
        <fullName evidence="5">Glycosyl transferase family 2</fullName>
    </submittedName>
</protein>
<dbReference type="InterPro" id="IPR050834">
    <property type="entry name" value="Glycosyltransf_2"/>
</dbReference>
<reference evidence="5 6" key="1">
    <citation type="submission" date="2016-10" db="EMBL/GenBank/DDBJ databases">
        <authorList>
            <person name="de Groot N.N."/>
        </authorList>
    </citation>
    <scope>NUCLEOTIDE SEQUENCE [LARGE SCALE GENOMIC DNA]</scope>
    <source>
        <strain evidence="5 6">JCM 18415</strain>
    </source>
</reference>
<organism evidence="5 6">
    <name type="scientific">Halopseudomonas formosensis</name>
    <dbReference type="NCBI Taxonomy" id="1002526"/>
    <lineage>
        <taxon>Bacteria</taxon>
        <taxon>Pseudomonadati</taxon>
        <taxon>Pseudomonadota</taxon>
        <taxon>Gammaproteobacteria</taxon>
        <taxon>Pseudomonadales</taxon>
        <taxon>Pseudomonadaceae</taxon>
        <taxon>Halopseudomonas</taxon>
    </lineage>
</organism>
<dbReference type="PANTHER" id="PTHR43685:SF5">
    <property type="entry name" value="GLYCOSYLTRANSFERASE EPSE-RELATED"/>
    <property type="match status" value="1"/>
</dbReference>
<dbReference type="Proteomes" id="UP000242815">
    <property type="component" value="Unassembled WGS sequence"/>
</dbReference>
<dbReference type="Pfam" id="PF00535">
    <property type="entry name" value="Glycos_transf_2"/>
    <property type="match status" value="1"/>
</dbReference>
<proteinExistence type="inferred from homology"/>
<dbReference type="AlphaFoldDB" id="A0A1I6AJF3"/>
<dbReference type="InterPro" id="IPR029044">
    <property type="entry name" value="Nucleotide-diphossugar_trans"/>
</dbReference>
<feature type="domain" description="Glycosyltransferase 2-like" evidence="4">
    <location>
        <begin position="9"/>
        <end position="168"/>
    </location>
</feature>
<evidence type="ECO:0000313" key="5">
    <source>
        <dbReference type="EMBL" id="SFQ68810.1"/>
    </source>
</evidence>
<dbReference type="PANTHER" id="PTHR43685">
    <property type="entry name" value="GLYCOSYLTRANSFERASE"/>
    <property type="match status" value="1"/>
</dbReference>
<dbReference type="Gene3D" id="3.90.550.10">
    <property type="entry name" value="Spore Coat Polysaccharide Biosynthesis Protein SpsA, Chain A"/>
    <property type="match status" value="1"/>
</dbReference>
<dbReference type="SUPFAM" id="SSF53448">
    <property type="entry name" value="Nucleotide-diphospho-sugar transferases"/>
    <property type="match status" value="1"/>
</dbReference>
<name>A0A1I6AJF3_9GAMM</name>
<dbReference type="InterPro" id="IPR001173">
    <property type="entry name" value="Glyco_trans_2-like"/>
</dbReference>
<dbReference type="GO" id="GO:0016757">
    <property type="term" value="F:glycosyltransferase activity"/>
    <property type="evidence" value="ECO:0007669"/>
    <property type="project" value="UniProtKB-KW"/>
</dbReference>
<keyword evidence="2" id="KW-0328">Glycosyltransferase</keyword>